<feature type="transmembrane region" description="Helical" evidence="6">
    <location>
        <begin position="271"/>
        <end position="289"/>
    </location>
</feature>
<evidence type="ECO:0000259" key="7">
    <source>
        <dbReference type="PROSITE" id="PS50850"/>
    </source>
</evidence>
<name>A0A839HRT9_9BURK</name>
<proteinExistence type="predicted"/>
<evidence type="ECO:0000256" key="6">
    <source>
        <dbReference type="SAM" id="Phobius"/>
    </source>
</evidence>
<comment type="subcellular location">
    <subcellularLocation>
        <location evidence="1">Cell membrane</location>
        <topology evidence="1">Multi-pass membrane protein</topology>
    </subcellularLocation>
</comment>
<dbReference type="AlphaFoldDB" id="A0A839HRT9"/>
<evidence type="ECO:0000256" key="4">
    <source>
        <dbReference type="ARBA" id="ARBA00022989"/>
    </source>
</evidence>
<keyword evidence="9" id="KW-1185">Reference proteome</keyword>
<feature type="transmembrane region" description="Helical" evidence="6">
    <location>
        <begin position="248"/>
        <end position="265"/>
    </location>
</feature>
<evidence type="ECO:0000256" key="5">
    <source>
        <dbReference type="ARBA" id="ARBA00023136"/>
    </source>
</evidence>
<dbReference type="SUPFAM" id="SSF103473">
    <property type="entry name" value="MFS general substrate transporter"/>
    <property type="match status" value="1"/>
</dbReference>
<evidence type="ECO:0000313" key="8">
    <source>
        <dbReference type="EMBL" id="MBB1160534.1"/>
    </source>
</evidence>
<organism evidence="8 9">
    <name type="scientific">Aquariibacter albus</name>
    <dbReference type="NCBI Taxonomy" id="2759899"/>
    <lineage>
        <taxon>Bacteria</taxon>
        <taxon>Pseudomonadati</taxon>
        <taxon>Pseudomonadota</taxon>
        <taxon>Betaproteobacteria</taxon>
        <taxon>Burkholderiales</taxon>
        <taxon>Sphaerotilaceae</taxon>
        <taxon>Aquariibacter</taxon>
    </lineage>
</organism>
<dbReference type="PANTHER" id="PTHR43124:SF10">
    <property type="entry name" value="PURINE EFFLUX PUMP PBUE"/>
    <property type="match status" value="1"/>
</dbReference>
<dbReference type="InterPro" id="IPR011701">
    <property type="entry name" value="MFS"/>
</dbReference>
<dbReference type="InterPro" id="IPR036259">
    <property type="entry name" value="MFS_trans_sf"/>
</dbReference>
<feature type="transmembrane region" description="Helical" evidence="6">
    <location>
        <begin position="112"/>
        <end position="131"/>
    </location>
</feature>
<dbReference type="PROSITE" id="PS50850">
    <property type="entry name" value="MFS"/>
    <property type="match status" value="1"/>
</dbReference>
<feature type="transmembrane region" description="Helical" evidence="6">
    <location>
        <begin position="76"/>
        <end position="100"/>
    </location>
</feature>
<dbReference type="PANTHER" id="PTHR43124">
    <property type="entry name" value="PURINE EFFLUX PUMP PBUE"/>
    <property type="match status" value="1"/>
</dbReference>
<dbReference type="Proteomes" id="UP000586093">
    <property type="component" value="Unassembled WGS sequence"/>
</dbReference>
<keyword evidence="5 6" id="KW-0472">Membrane</keyword>
<evidence type="ECO:0000256" key="1">
    <source>
        <dbReference type="ARBA" id="ARBA00004651"/>
    </source>
</evidence>
<evidence type="ECO:0000313" key="9">
    <source>
        <dbReference type="Proteomes" id="UP000586093"/>
    </source>
</evidence>
<feature type="transmembrane region" description="Helical" evidence="6">
    <location>
        <begin position="296"/>
        <end position="315"/>
    </location>
</feature>
<keyword evidence="3 6" id="KW-0812">Transmembrane</keyword>
<accession>A0A839HRT9</accession>
<dbReference type="EMBL" id="JACIVI010000001">
    <property type="protein sequence ID" value="MBB1160534.1"/>
    <property type="molecule type" value="Genomic_DNA"/>
</dbReference>
<feature type="transmembrane region" description="Helical" evidence="6">
    <location>
        <begin position="51"/>
        <end position="70"/>
    </location>
</feature>
<gene>
    <name evidence="8" type="ORF">H4F90_00880</name>
</gene>
<dbReference type="InterPro" id="IPR020846">
    <property type="entry name" value="MFS_dom"/>
</dbReference>
<feature type="transmembrane region" description="Helical" evidence="6">
    <location>
        <begin position="176"/>
        <end position="195"/>
    </location>
</feature>
<comment type="caution">
    <text evidence="8">The sequence shown here is derived from an EMBL/GenBank/DDBJ whole genome shotgun (WGS) entry which is preliminary data.</text>
</comment>
<feature type="transmembrane region" description="Helical" evidence="6">
    <location>
        <begin position="24"/>
        <end position="44"/>
    </location>
</feature>
<reference evidence="8 9" key="1">
    <citation type="submission" date="2020-08" db="EMBL/GenBank/DDBJ databases">
        <title>Aquariorum lacteus gen. nov., sp. nov., a new member of the family Comamonadaceae, isolated from freshwater aquarium.</title>
        <authorList>
            <person name="Chun S.-J."/>
        </authorList>
    </citation>
    <scope>NUCLEOTIDE SEQUENCE [LARGE SCALE GENOMIC DNA]</scope>
    <source>
        <strain evidence="8 9">SJAQ100</strain>
    </source>
</reference>
<feature type="transmembrane region" description="Helical" evidence="6">
    <location>
        <begin position="137"/>
        <end position="156"/>
    </location>
</feature>
<evidence type="ECO:0000256" key="2">
    <source>
        <dbReference type="ARBA" id="ARBA00022475"/>
    </source>
</evidence>
<feature type="domain" description="Major facilitator superfamily (MFS) profile" evidence="7">
    <location>
        <begin position="1"/>
        <end position="358"/>
    </location>
</feature>
<sequence length="364" mass="37405">MVTVGSLNDLTRSLGISVAEGGRLIALAAATMCLSAPLAAGIVAGFDRRRLLSAALAWYALGHLLCAFAPDYGVLMVLRALTVLTASVFTPQAAAAMGVLAPPAQRGGAIGFVFLGWSLALVLGMPLHSWIGETFGWRTAFALVAVLAGVAASWLWRVVPDGIRPPAVSASAWRELLTHPALMAVVAVTALQSAGQFGVQAYLAPYYRQQLGADATTISLLFFWTGLCGLIGNVLMTRRVDRLGPPRAVLLTLGAIAFSLAIWPLAGSPLAVALVIVPWALGGFATSSAQQARLSAAAPALAPALLALNSSAIYLGHAAGSASGGLIVAAQGYAGLAPVGLLWILSAAGLSVWAERRLRRGRGA</sequence>
<feature type="transmembrane region" description="Helical" evidence="6">
    <location>
        <begin position="215"/>
        <end position="236"/>
    </location>
</feature>
<evidence type="ECO:0000256" key="3">
    <source>
        <dbReference type="ARBA" id="ARBA00022692"/>
    </source>
</evidence>
<dbReference type="InterPro" id="IPR050189">
    <property type="entry name" value="MFS_Efflux_Transporters"/>
</dbReference>
<dbReference type="GO" id="GO:0022857">
    <property type="term" value="F:transmembrane transporter activity"/>
    <property type="evidence" value="ECO:0007669"/>
    <property type="project" value="InterPro"/>
</dbReference>
<protein>
    <submittedName>
        <fullName evidence="8">MFS transporter</fullName>
    </submittedName>
</protein>
<feature type="transmembrane region" description="Helical" evidence="6">
    <location>
        <begin position="335"/>
        <end position="354"/>
    </location>
</feature>
<dbReference type="Gene3D" id="1.20.1250.20">
    <property type="entry name" value="MFS general substrate transporter like domains"/>
    <property type="match status" value="1"/>
</dbReference>
<keyword evidence="2" id="KW-1003">Cell membrane</keyword>
<dbReference type="GO" id="GO:0005886">
    <property type="term" value="C:plasma membrane"/>
    <property type="evidence" value="ECO:0007669"/>
    <property type="project" value="UniProtKB-SubCell"/>
</dbReference>
<keyword evidence="4 6" id="KW-1133">Transmembrane helix</keyword>
<dbReference type="Pfam" id="PF07690">
    <property type="entry name" value="MFS_1"/>
    <property type="match status" value="1"/>
</dbReference>
<dbReference type="CDD" id="cd17324">
    <property type="entry name" value="MFS_NepI_like"/>
    <property type="match status" value="1"/>
</dbReference>